<evidence type="ECO:0000313" key="1">
    <source>
        <dbReference type="EMBL" id="GFY28501.1"/>
    </source>
</evidence>
<name>A0A8X7BE52_TRICX</name>
<protein>
    <submittedName>
        <fullName evidence="1">Uncharacterized protein</fullName>
    </submittedName>
</protein>
<gene>
    <name evidence="1" type="ORF">TNCV_1971541</name>
</gene>
<sequence length="101" mass="11276">MNTSSPTPPADIHLQTRTDPVPYLTVFMVFLGSSSFPTCLHTFYCPSLLQRLNLLSSEKITVFQNDSGFEMCSFAKYSLFFLLTQLMSGFRTGVRPGNPAL</sequence>
<proteinExistence type="predicted"/>
<dbReference type="AlphaFoldDB" id="A0A8X7BE52"/>
<dbReference type="EMBL" id="BMAU01021384">
    <property type="protein sequence ID" value="GFY28501.1"/>
    <property type="molecule type" value="Genomic_DNA"/>
</dbReference>
<reference evidence="1" key="1">
    <citation type="submission" date="2020-08" db="EMBL/GenBank/DDBJ databases">
        <title>Multicomponent nature underlies the extraordinary mechanical properties of spider dragline silk.</title>
        <authorList>
            <person name="Kono N."/>
            <person name="Nakamura H."/>
            <person name="Mori M."/>
            <person name="Yoshida Y."/>
            <person name="Ohtoshi R."/>
            <person name="Malay A.D."/>
            <person name="Moran D.A.P."/>
            <person name="Tomita M."/>
            <person name="Numata K."/>
            <person name="Arakawa K."/>
        </authorList>
    </citation>
    <scope>NUCLEOTIDE SEQUENCE</scope>
</reference>
<keyword evidence="2" id="KW-1185">Reference proteome</keyword>
<organism evidence="1 2">
    <name type="scientific">Trichonephila clavipes</name>
    <name type="common">Golden silk orbweaver</name>
    <name type="synonym">Nephila clavipes</name>
    <dbReference type="NCBI Taxonomy" id="2585209"/>
    <lineage>
        <taxon>Eukaryota</taxon>
        <taxon>Metazoa</taxon>
        <taxon>Ecdysozoa</taxon>
        <taxon>Arthropoda</taxon>
        <taxon>Chelicerata</taxon>
        <taxon>Arachnida</taxon>
        <taxon>Araneae</taxon>
        <taxon>Araneomorphae</taxon>
        <taxon>Entelegynae</taxon>
        <taxon>Araneoidea</taxon>
        <taxon>Nephilidae</taxon>
        <taxon>Trichonephila</taxon>
    </lineage>
</organism>
<accession>A0A8X7BE52</accession>
<dbReference type="Proteomes" id="UP000887159">
    <property type="component" value="Unassembled WGS sequence"/>
</dbReference>
<evidence type="ECO:0000313" key="2">
    <source>
        <dbReference type="Proteomes" id="UP000887159"/>
    </source>
</evidence>
<comment type="caution">
    <text evidence="1">The sequence shown here is derived from an EMBL/GenBank/DDBJ whole genome shotgun (WGS) entry which is preliminary data.</text>
</comment>